<dbReference type="SMART" id="SM00710">
    <property type="entry name" value="PbH1"/>
    <property type="match status" value="9"/>
</dbReference>
<evidence type="ECO:0000259" key="2">
    <source>
        <dbReference type="Pfam" id="PF11924"/>
    </source>
</evidence>
<comment type="caution">
    <text evidence="4">The sequence shown here is derived from an EMBL/GenBank/DDBJ whole genome shotgun (WGS) entry which is preliminary data.</text>
</comment>
<evidence type="ECO:0000313" key="5">
    <source>
        <dbReference type="Proteomes" id="UP000318478"/>
    </source>
</evidence>
<feature type="chain" id="PRO_5022735555" description="Right handed beta helix domain-containing protein" evidence="1">
    <location>
        <begin position="23"/>
        <end position="794"/>
    </location>
</feature>
<dbReference type="InterPro" id="IPR024519">
    <property type="entry name" value="IAT_beta"/>
</dbReference>
<dbReference type="RefSeq" id="WP_146589002.1">
    <property type="nucleotide sequence ID" value="NZ_SJPO01000008.1"/>
</dbReference>
<dbReference type="OrthoDB" id="8320584at2"/>
<feature type="domain" description="Inverse autotransporter beta-domain" evidence="2">
    <location>
        <begin position="184"/>
        <end position="306"/>
    </location>
</feature>
<dbReference type="Pfam" id="PF11924">
    <property type="entry name" value="IAT_beta"/>
    <property type="match status" value="1"/>
</dbReference>
<dbReference type="EMBL" id="SJPO01000008">
    <property type="protein sequence ID" value="TWT74544.1"/>
    <property type="molecule type" value="Genomic_DNA"/>
</dbReference>
<sequence precursor="true">MKPLLGVVAASLLALLANAVSAQQWQSAGVSKMTAAYDPGSGAVLVDTGAGQRLVDPQVVQASVYQPPGRAYAIEDRFSATPSVAQPGYGSAAVVAPPGTVYGATPVYAGAPTYAPGMAAPNAGFAAPGYTPGYNGCAPVDPYGCGPVYGQPAPYAAPSASLFPSRPAHAEIEGRMGDPAEVLQGNLMLPFWQQQNVFWFLDLRGQYDDERAGEGNFGVARRELLSSGMITTLYAFYDIRHSAYNNNFQQGMVGFEMMTLDWEYRVNGYLPFSGAQATGLNVATLDVNNNIVVQQGLERAYFGMDAEYGFLLSRPGGQYDSEYRVFLGGYWFDTDKAGYSTIAGPRARIEGRCFDLPYLGSGSRFTYGLSYQWDDVRDSQWIASANLRIPFGAGSRAATKLSLIERRMLSALRRDEAIVTGSALSTSEQAIISSTGAVATNVATIDAGATAAADVAAAGDIVVVANNINLGATGPIALNANQFIGGRFQVHGQDTGAVATFGQQRTVSGNAGADVLQLGNNATITGLRISGGDAGIGGDNVTGFKITNNHISGGAGAGVRLQNISGGDIVGNTFVGGGTTGNGLIAATLLGLSDVRDNSFTGFASDGVRITTYNGGVFSGNSASGNGDDGFQISTYAGGNLTGNTSHNNGNDGFEVGTVNGGVISGNTAEANGDAGFDFINAVTSGSITGNLAAGNTDSGFDFDDVTGGLIRQNTARTNGVDGFQFATLTGGGIGFNTAEANADDGFQIDSFTGGVFSDNTASDNTDDGYDVTGAGGTAAGNTGSGNGANNVFP</sequence>
<evidence type="ECO:0000313" key="4">
    <source>
        <dbReference type="EMBL" id="TWT74544.1"/>
    </source>
</evidence>
<dbReference type="InterPro" id="IPR039448">
    <property type="entry name" value="Beta_helix"/>
</dbReference>
<gene>
    <name evidence="4" type="ORF">Pla123a_33680</name>
</gene>
<feature type="domain" description="Right handed beta helix" evidence="3">
    <location>
        <begin position="595"/>
        <end position="725"/>
    </location>
</feature>
<dbReference type="InterPro" id="IPR038177">
    <property type="entry name" value="IAT_beta_sf"/>
</dbReference>
<dbReference type="Pfam" id="PF13229">
    <property type="entry name" value="Beta_helix"/>
    <property type="match status" value="1"/>
</dbReference>
<feature type="signal peptide" evidence="1">
    <location>
        <begin position="1"/>
        <end position="22"/>
    </location>
</feature>
<dbReference type="SUPFAM" id="SSF51126">
    <property type="entry name" value="Pectin lyase-like"/>
    <property type="match status" value="1"/>
</dbReference>
<protein>
    <recommendedName>
        <fullName evidence="6">Right handed beta helix domain-containing protein</fullName>
    </recommendedName>
</protein>
<dbReference type="InterPro" id="IPR006626">
    <property type="entry name" value="PbH1"/>
</dbReference>
<dbReference type="Gene3D" id="2.160.20.10">
    <property type="entry name" value="Single-stranded right-handed beta-helix, Pectin lyase-like"/>
    <property type="match status" value="1"/>
</dbReference>
<evidence type="ECO:0008006" key="6">
    <source>
        <dbReference type="Google" id="ProtNLM"/>
    </source>
</evidence>
<dbReference type="Gene3D" id="2.40.160.160">
    <property type="entry name" value="Inverse autotransporter, beta-domain"/>
    <property type="match status" value="1"/>
</dbReference>
<keyword evidence="5" id="KW-1185">Reference proteome</keyword>
<evidence type="ECO:0000256" key="1">
    <source>
        <dbReference type="SAM" id="SignalP"/>
    </source>
</evidence>
<dbReference type="InterPro" id="IPR012334">
    <property type="entry name" value="Pectin_lyas_fold"/>
</dbReference>
<keyword evidence="1" id="KW-0732">Signal</keyword>
<dbReference type="InterPro" id="IPR011050">
    <property type="entry name" value="Pectin_lyase_fold/virulence"/>
</dbReference>
<organism evidence="4 5">
    <name type="scientific">Posidoniimonas polymericola</name>
    <dbReference type="NCBI Taxonomy" id="2528002"/>
    <lineage>
        <taxon>Bacteria</taxon>
        <taxon>Pseudomonadati</taxon>
        <taxon>Planctomycetota</taxon>
        <taxon>Planctomycetia</taxon>
        <taxon>Pirellulales</taxon>
        <taxon>Lacipirellulaceae</taxon>
        <taxon>Posidoniimonas</taxon>
    </lineage>
</organism>
<proteinExistence type="predicted"/>
<reference evidence="4 5" key="1">
    <citation type="submission" date="2019-02" db="EMBL/GenBank/DDBJ databases">
        <title>Deep-cultivation of Planctomycetes and their phenomic and genomic characterization uncovers novel biology.</title>
        <authorList>
            <person name="Wiegand S."/>
            <person name="Jogler M."/>
            <person name="Boedeker C."/>
            <person name="Pinto D."/>
            <person name="Vollmers J."/>
            <person name="Rivas-Marin E."/>
            <person name="Kohn T."/>
            <person name="Peeters S.H."/>
            <person name="Heuer A."/>
            <person name="Rast P."/>
            <person name="Oberbeckmann S."/>
            <person name="Bunk B."/>
            <person name="Jeske O."/>
            <person name="Meyerdierks A."/>
            <person name="Storesund J.E."/>
            <person name="Kallscheuer N."/>
            <person name="Luecker S."/>
            <person name="Lage O.M."/>
            <person name="Pohl T."/>
            <person name="Merkel B.J."/>
            <person name="Hornburger P."/>
            <person name="Mueller R.-W."/>
            <person name="Bruemmer F."/>
            <person name="Labrenz M."/>
            <person name="Spormann A.M."/>
            <person name="Op Den Camp H."/>
            <person name="Overmann J."/>
            <person name="Amann R."/>
            <person name="Jetten M.S.M."/>
            <person name="Mascher T."/>
            <person name="Medema M.H."/>
            <person name="Devos D.P."/>
            <person name="Kaster A.-K."/>
            <person name="Ovreas L."/>
            <person name="Rohde M."/>
            <person name="Galperin M.Y."/>
            <person name="Jogler C."/>
        </authorList>
    </citation>
    <scope>NUCLEOTIDE SEQUENCE [LARGE SCALE GENOMIC DNA]</scope>
    <source>
        <strain evidence="4 5">Pla123a</strain>
    </source>
</reference>
<evidence type="ECO:0000259" key="3">
    <source>
        <dbReference type="Pfam" id="PF13229"/>
    </source>
</evidence>
<dbReference type="AlphaFoldDB" id="A0A5C5YH36"/>
<accession>A0A5C5YH36</accession>
<name>A0A5C5YH36_9BACT</name>
<dbReference type="Proteomes" id="UP000318478">
    <property type="component" value="Unassembled WGS sequence"/>
</dbReference>